<reference evidence="6 7" key="1">
    <citation type="submission" date="2020-08" db="EMBL/GenBank/DDBJ databases">
        <title>Genomic Encyclopedia of Type Strains, Phase IV (KMG-IV): sequencing the most valuable type-strain genomes for metagenomic binning, comparative biology and taxonomic classification.</title>
        <authorList>
            <person name="Goeker M."/>
        </authorList>
    </citation>
    <scope>NUCLEOTIDE SEQUENCE [LARGE SCALE GENOMIC DNA]</scope>
    <source>
        <strain evidence="6 7">DSM 105481</strain>
    </source>
</reference>
<dbReference type="EMBL" id="JACJHX010000007">
    <property type="protein sequence ID" value="MBA9027409.1"/>
    <property type="molecule type" value="Genomic_DNA"/>
</dbReference>
<dbReference type="NCBIfam" id="TIGR01182">
    <property type="entry name" value="eda"/>
    <property type="match status" value="1"/>
</dbReference>
<proteinExistence type="inferred from homology"/>
<dbReference type="Gene3D" id="3.20.20.70">
    <property type="entry name" value="Aldolase class I"/>
    <property type="match status" value="1"/>
</dbReference>
<dbReference type="Proteomes" id="UP000626697">
    <property type="component" value="Unassembled WGS sequence"/>
</dbReference>
<dbReference type="RefSeq" id="WP_182502894.1">
    <property type="nucleotide sequence ID" value="NZ_JACJHX010000007.1"/>
</dbReference>
<accession>A0ABR6CQU8</accession>
<evidence type="ECO:0000313" key="6">
    <source>
        <dbReference type="EMBL" id="MBA9027409.1"/>
    </source>
</evidence>
<name>A0ABR6CQU8_9BACI</name>
<dbReference type="EC" id="4.1.2.14" evidence="6"/>
<evidence type="ECO:0000256" key="5">
    <source>
        <dbReference type="ARBA" id="ARBA00023277"/>
    </source>
</evidence>
<dbReference type="CDD" id="cd00452">
    <property type="entry name" value="KDPG_aldolase"/>
    <property type="match status" value="1"/>
</dbReference>
<evidence type="ECO:0000313" key="7">
    <source>
        <dbReference type="Proteomes" id="UP000626697"/>
    </source>
</evidence>
<sequence length="231" mass="24848">MEKLTNIQRLIDSGLVAVIRRPKVEQISSIADALVTGGVGALEITADTPGVFKMIEQIKQEFGQRVLVGAGTVLDAETAKRAIEAGSDFIFSPIVDEKTIEISNRYGKISIPGAMTPTEIVKAYQSGADIIKVFPGSVVGPNYFRELKGPLGQIPMMPTGGVSLDNVEQFFQYGVVAVGVGGTLLNKQAIEEGRYEVLTDIASQFTALIKKARKEGEKSKGNESRNLSYPI</sequence>
<evidence type="ECO:0000256" key="2">
    <source>
        <dbReference type="ARBA" id="ARBA00006906"/>
    </source>
</evidence>
<organism evidence="6 7">
    <name type="scientific">Peribacillus huizhouensis</name>
    <dbReference type="NCBI Taxonomy" id="1501239"/>
    <lineage>
        <taxon>Bacteria</taxon>
        <taxon>Bacillati</taxon>
        <taxon>Bacillota</taxon>
        <taxon>Bacilli</taxon>
        <taxon>Bacillales</taxon>
        <taxon>Bacillaceae</taxon>
        <taxon>Peribacillus</taxon>
    </lineage>
</organism>
<comment type="caution">
    <text evidence="6">The sequence shown here is derived from an EMBL/GenBank/DDBJ whole genome shotgun (WGS) entry which is preliminary data.</text>
</comment>
<comment type="subunit">
    <text evidence="3">Homotrimer.</text>
</comment>
<evidence type="ECO:0000256" key="1">
    <source>
        <dbReference type="ARBA" id="ARBA00004761"/>
    </source>
</evidence>
<dbReference type="InterPro" id="IPR013785">
    <property type="entry name" value="Aldolase_TIM"/>
</dbReference>
<comment type="similarity">
    <text evidence="2">Belongs to the KHG/KDPG aldolase family.</text>
</comment>
<dbReference type="GO" id="GO:0008675">
    <property type="term" value="F:2-dehydro-3-deoxy-phosphogluconate aldolase activity"/>
    <property type="evidence" value="ECO:0007669"/>
    <property type="project" value="UniProtKB-EC"/>
</dbReference>
<dbReference type="EC" id="4.1.3.42" evidence="6"/>
<dbReference type="PANTHER" id="PTHR30246:SF1">
    <property type="entry name" value="2-DEHYDRO-3-DEOXY-6-PHOSPHOGALACTONATE ALDOLASE-RELATED"/>
    <property type="match status" value="1"/>
</dbReference>
<dbReference type="PANTHER" id="PTHR30246">
    <property type="entry name" value="2-KETO-3-DEOXY-6-PHOSPHOGLUCONATE ALDOLASE"/>
    <property type="match status" value="1"/>
</dbReference>
<dbReference type="InterPro" id="IPR000887">
    <property type="entry name" value="Aldlse_KDPG_KHG"/>
</dbReference>
<comment type="pathway">
    <text evidence="1">Carbohydrate acid metabolism.</text>
</comment>
<keyword evidence="5" id="KW-0119">Carbohydrate metabolism</keyword>
<gene>
    <name evidence="6" type="ORF">HNP81_002699</name>
</gene>
<dbReference type="Pfam" id="PF01081">
    <property type="entry name" value="Aldolase"/>
    <property type="match status" value="1"/>
</dbReference>
<dbReference type="GO" id="GO:0106009">
    <property type="term" value="F:(4S)-4-hydroxy-2-oxoglutarate aldolase activity"/>
    <property type="evidence" value="ECO:0007669"/>
    <property type="project" value="UniProtKB-EC"/>
</dbReference>
<dbReference type="SUPFAM" id="SSF51569">
    <property type="entry name" value="Aldolase"/>
    <property type="match status" value="1"/>
</dbReference>
<evidence type="ECO:0000256" key="3">
    <source>
        <dbReference type="ARBA" id="ARBA00011233"/>
    </source>
</evidence>
<evidence type="ECO:0000256" key="4">
    <source>
        <dbReference type="ARBA" id="ARBA00023239"/>
    </source>
</evidence>
<keyword evidence="7" id="KW-1185">Reference proteome</keyword>
<protein>
    <submittedName>
        <fullName evidence="6">2-dehydro-3-deoxyphosphogluconate aldolase/(4S)-4-hydroxy-2-oxoglutarate aldolase</fullName>
        <ecNumber evidence="6">4.1.2.14</ecNumber>
        <ecNumber evidence="6">4.1.3.42</ecNumber>
    </submittedName>
</protein>
<keyword evidence="4 6" id="KW-0456">Lyase</keyword>